<dbReference type="Gene3D" id="3.40.50.300">
    <property type="entry name" value="P-loop containing nucleotide triphosphate hydrolases"/>
    <property type="match status" value="2"/>
</dbReference>
<evidence type="ECO:0000256" key="6">
    <source>
        <dbReference type="ARBA" id="ARBA00022840"/>
    </source>
</evidence>
<evidence type="ECO:0000256" key="5">
    <source>
        <dbReference type="ARBA" id="ARBA00022833"/>
    </source>
</evidence>
<comment type="function">
    <text evidence="10">Part of the Rad50/Mre11 complex, which is involved in the early steps of DNA double-strand break (DSB) repair. Rad50 controls the balance between DNA end bridging and DNA resection via ATP-dependent structural rearrangements of the Rad50/Mre11 complex.</text>
</comment>
<dbReference type="EMBL" id="BMOQ01000005">
    <property type="protein sequence ID" value="GGN18296.1"/>
    <property type="molecule type" value="Genomic_DNA"/>
</dbReference>
<evidence type="ECO:0000256" key="7">
    <source>
        <dbReference type="ARBA" id="ARBA00023054"/>
    </source>
</evidence>
<dbReference type="Gene3D" id="1.10.287.510">
    <property type="entry name" value="Helix hairpin bin"/>
    <property type="match status" value="1"/>
</dbReference>
<dbReference type="SUPFAM" id="SSF75712">
    <property type="entry name" value="Rad50 coiled-coil Zn hook"/>
    <property type="match status" value="1"/>
</dbReference>
<dbReference type="HAMAP" id="MF_00449">
    <property type="entry name" value="RAD50"/>
    <property type="match status" value="1"/>
</dbReference>
<keyword evidence="15" id="KW-1185">Reference proteome</keyword>
<evidence type="ECO:0000256" key="12">
    <source>
        <dbReference type="SAM" id="MobiDB-lite"/>
    </source>
</evidence>
<dbReference type="AlphaFoldDB" id="A0A830GC87"/>
<dbReference type="InterPro" id="IPR027417">
    <property type="entry name" value="P-loop_NTPase"/>
</dbReference>
<comment type="domain">
    <text evidence="10">The two conserved Cys that bind zinc constitute the zinc-hook, which separates the large intramolecular coiled coil regions. The 2 Cys residues coordinate one molecule of zinc with the help of the 2 Cys residues of the zinc-hook of another Rad50 molecule, thereby forming a V-shaped homodimer.</text>
</comment>
<keyword evidence="6 10" id="KW-0067">ATP-binding</keyword>
<dbReference type="NCBIfam" id="NF041035">
    <property type="entry name" value="Rad50_Halo"/>
    <property type="match status" value="1"/>
</dbReference>
<evidence type="ECO:0000259" key="13">
    <source>
        <dbReference type="PROSITE" id="PS51131"/>
    </source>
</evidence>
<dbReference type="GO" id="GO:0005524">
    <property type="term" value="F:ATP binding"/>
    <property type="evidence" value="ECO:0007669"/>
    <property type="project" value="UniProtKB-UniRule"/>
</dbReference>
<feature type="binding site" evidence="10">
    <location>
        <begin position="32"/>
        <end position="38"/>
    </location>
    <ligand>
        <name>ATP</name>
        <dbReference type="ChEBI" id="CHEBI:30616"/>
    </ligand>
</feature>
<comment type="subunit">
    <text evidence="10">Homodimer. Forms a heterotetramer composed of two Mre11 subunits and two Rad50 subunits.</text>
</comment>
<feature type="coiled-coil region" evidence="10">
    <location>
        <begin position="182"/>
        <end position="301"/>
    </location>
</feature>
<dbReference type="GO" id="GO:0016887">
    <property type="term" value="F:ATP hydrolysis activity"/>
    <property type="evidence" value="ECO:0007669"/>
    <property type="project" value="UniProtKB-UniRule"/>
</dbReference>
<dbReference type="Proteomes" id="UP000608850">
    <property type="component" value="Unassembled WGS sequence"/>
</dbReference>
<feature type="region of interest" description="Disordered" evidence="12">
    <location>
        <begin position="506"/>
        <end position="573"/>
    </location>
</feature>
<dbReference type="OrthoDB" id="25344at2157"/>
<comment type="cofactor">
    <cofactor evidence="10">
        <name>Zn(2+)</name>
        <dbReference type="ChEBI" id="CHEBI:29105"/>
    </cofactor>
    <text evidence="10">Binds 1 zinc ion per homodimer.</text>
</comment>
<comment type="caution">
    <text evidence="10">Lacks conserved residue(s) required for the propagation of feature annotation.</text>
</comment>
<feature type="domain" description="Zinc-hook" evidence="13">
    <location>
        <begin position="411"/>
        <end position="510"/>
    </location>
</feature>
<feature type="coiled-coil region" evidence="10">
    <location>
        <begin position="345"/>
        <end position="396"/>
    </location>
</feature>
<protein>
    <recommendedName>
        <fullName evidence="10">DNA double-strand break repair Rad50 ATPase</fullName>
    </recommendedName>
</protein>
<proteinExistence type="inferred from homology"/>
<dbReference type="GO" id="GO:0008270">
    <property type="term" value="F:zinc ion binding"/>
    <property type="evidence" value="ECO:0007669"/>
    <property type="project" value="UniProtKB-UniRule"/>
</dbReference>
<reference evidence="14 15" key="1">
    <citation type="journal article" date="2019" name="Int. J. Syst. Evol. Microbiol.">
        <title>The Global Catalogue of Microorganisms (GCM) 10K type strain sequencing project: providing services to taxonomists for standard genome sequencing and annotation.</title>
        <authorList>
            <consortium name="The Broad Institute Genomics Platform"/>
            <consortium name="The Broad Institute Genome Sequencing Center for Infectious Disease"/>
            <person name="Wu L."/>
            <person name="Ma J."/>
        </authorList>
    </citation>
    <scope>NUCLEOTIDE SEQUENCE [LARGE SCALE GENOMIC DNA]</scope>
    <source>
        <strain evidence="14 15">JCM 16331</strain>
    </source>
</reference>
<dbReference type="PANTHER" id="PTHR32114">
    <property type="entry name" value="ABC TRANSPORTER ABCH.3"/>
    <property type="match status" value="1"/>
</dbReference>
<name>A0A830GC87_9EURY</name>
<evidence type="ECO:0000256" key="2">
    <source>
        <dbReference type="ARBA" id="ARBA00022741"/>
    </source>
</evidence>
<dbReference type="NCBIfam" id="NF002572">
    <property type="entry name" value="PRK02224.1"/>
    <property type="match status" value="1"/>
</dbReference>
<dbReference type="PROSITE" id="PS51131">
    <property type="entry name" value="ZN_HOOK"/>
    <property type="match status" value="1"/>
</dbReference>
<feature type="binding site" evidence="10 11">
    <location>
        <position position="461"/>
    </location>
    <ligand>
        <name>Zn(2+)</name>
        <dbReference type="ChEBI" id="CHEBI:29105"/>
    </ligand>
</feature>
<evidence type="ECO:0000256" key="3">
    <source>
        <dbReference type="ARBA" id="ARBA00022763"/>
    </source>
</evidence>
<keyword evidence="3 10" id="KW-0227">DNA damage</keyword>
<sequence>MRVDRLRLRNFKCYEDADVSLDSGVTVIHGLNGSGKSSLLEACFFALYGATPLDRTLDEIVTIGAEEAEVDLWFTHAGGSFHLHRRVRHAGERASTADCTLETPDDTIDGARDVRDYVVDLLRMDADAFVNCAYVRQGEVNKLINASPGERQDMIDDLLQLGKLEAYRQRAEKARRGVQAVRDGRAERLDTLDEQVAELEARDLHAGLNEAETELAAVEDEIETFEANREQAAETKADAERVIEEYADRRAELDELTETVADLKEQITETEREREELADAVSTARERVEGLDERIERLLAETDIEASPDDVTVETVRERRAVVADERDDVQDAHGDCRTTIQTRASEAESKRERAAELAERAAEACERAVALDGEAREAAERVAEADARIDAIDAERGELRDAFVDAPVDPGEAESYRESIRADLDDVRERESDLKGDLQAARAALAEAEELRDAGKCPECGQSVEGSPHVDAIDERRDAVESIEADLDAVREEKAALEADLERANELVDAESELETRTERRADVTDLRDGHADAVESKRDEAEAKRDEAADLEERADAAREAAAEADAAADDARERLGELNGRIADLKDRLETLDDLADALADRESAANDRENARDRRTDLEELNDERRERLADARERKRDLEAEFDEERLAEARTERDRAAEYLEQVEAKLDELSERRDDVRDRITALKKDIGTLEDLREKRDAARERVEALDDLVAETEALEATYGDLRGELRQRNVEKLERLLNETFDLVYGNDSYARLELDGNYELTVYQKDGETLRPDQLSGGERALFNLSLRCAVYRLLAEGIDGAAPLPPLILDEPTVFLDSGHVSRLVDLVESMRDLGVEQILVVSHDDELVGAADDLLHVEKDATSNRSHVSRGVDAAAAATLD</sequence>
<dbReference type="InterPro" id="IPR053480">
    <property type="entry name" value="DSB_repair_ATPase"/>
</dbReference>
<feature type="binding site" evidence="10">
    <location>
        <position position="137"/>
    </location>
    <ligand>
        <name>ATP</name>
        <dbReference type="ChEBI" id="CHEBI:30616"/>
    </ligand>
</feature>
<dbReference type="RefSeq" id="WP_188878611.1">
    <property type="nucleotide sequence ID" value="NZ_BMOQ01000005.1"/>
</dbReference>
<keyword evidence="2 10" id="KW-0547">Nucleotide-binding</keyword>
<comment type="similarity">
    <text evidence="10">Belongs to the SMC family. RAD50 subfamily.</text>
</comment>
<evidence type="ECO:0000256" key="1">
    <source>
        <dbReference type="ARBA" id="ARBA00022723"/>
    </source>
</evidence>
<evidence type="ECO:0000313" key="14">
    <source>
        <dbReference type="EMBL" id="GGN18296.1"/>
    </source>
</evidence>
<keyword evidence="1 10" id="KW-0479">Metal-binding</keyword>
<dbReference type="InterPro" id="IPR038729">
    <property type="entry name" value="Rad50/SbcC_AAA"/>
</dbReference>
<feature type="compositionally biased region" description="Basic and acidic residues" evidence="12">
    <location>
        <begin position="515"/>
        <end position="564"/>
    </location>
</feature>
<dbReference type="Pfam" id="PF13476">
    <property type="entry name" value="AAA_23"/>
    <property type="match status" value="1"/>
</dbReference>
<keyword evidence="7 10" id="KW-0175">Coiled coil</keyword>
<dbReference type="InterPro" id="IPR013134">
    <property type="entry name" value="Zn_hook_RAD50"/>
</dbReference>
<comment type="similarity">
    <text evidence="9">Belongs to the Sph1/Sph2 family.</text>
</comment>
<gene>
    <name evidence="10" type="primary">rad50</name>
    <name evidence="14" type="ORF">GCM10009021_19000</name>
</gene>
<comment type="caution">
    <text evidence="14">The sequence shown here is derived from an EMBL/GenBank/DDBJ whole genome shotgun (WGS) entry which is preliminary data.</text>
</comment>
<accession>A0A830GC87</accession>
<dbReference type="SUPFAM" id="SSF52540">
    <property type="entry name" value="P-loop containing nucleoside triphosphate hydrolases"/>
    <property type="match status" value="1"/>
</dbReference>
<evidence type="ECO:0000256" key="4">
    <source>
        <dbReference type="ARBA" id="ARBA00022801"/>
    </source>
</evidence>
<dbReference type="InterPro" id="IPR022982">
    <property type="entry name" value="Rad50_ATPase_archaeal"/>
</dbReference>
<evidence type="ECO:0000313" key="15">
    <source>
        <dbReference type="Proteomes" id="UP000608850"/>
    </source>
</evidence>
<feature type="binding site" evidence="10 11">
    <location>
        <position position="458"/>
    </location>
    <ligand>
        <name>Zn(2+)</name>
        <dbReference type="ChEBI" id="CHEBI:29105"/>
    </ligand>
</feature>
<keyword evidence="8 10" id="KW-0234">DNA repair</keyword>
<dbReference type="PANTHER" id="PTHR32114:SF2">
    <property type="entry name" value="ABC TRANSPORTER ABCH.3"/>
    <property type="match status" value="1"/>
</dbReference>
<organism evidence="14 15">
    <name type="scientific">Halarchaeum nitratireducens</name>
    <dbReference type="NCBI Taxonomy" id="489913"/>
    <lineage>
        <taxon>Archaea</taxon>
        <taxon>Methanobacteriati</taxon>
        <taxon>Methanobacteriota</taxon>
        <taxon>Stenosarchaea group</taxon>
        <taxon>Halobacteria</taxon>
        <taxon>Halobacteriales</taxon>
        <taxon>Halobacteriaceae</taxon>
    </lineage>
</organism>
<keyword evidence="5 10" id="KW-0862">Zinc</keyword>
<keyword evidence="4 10" id="KW-0378">Hydrolase</keyword>
<evidence type="ECO:0000256" key="11">
    <source>
        <dbReference type="PROSITE-ProRule" id="PRU00471"/>
    </source>
</evidence>
<evidence type="ECO:0000256" key="10">
    <source>
        <dbReference type="HAMAP-Rule" id="MF_00449"/>
    </source>
</evidence>
<feature type="binding site" evidence="10">
    <location>
        <position position="12"/>
    </location>
    <ligand>
        <name>ATP</name>
        <dbReference type="ChEBI" id="CHEBI:30616"/>
    </ligand>
</feature>
<evidence type="ECO:0000256" key="8">
    <source>
        <dbReference type="ARBA" id="ARBA00023204"/>
    </source>
</evidence>
<evidence type="ECO:0000256" key="9">
    <source>
        <dbReference type="ARBA" id="ARBA00049666"/>
    </source>
</evidence>
<dbReference type="GO" id="GO:0006302">
    <property type="term" value="P:double-strand break repair"/>
    <property type="evidence" value="ECO:0007669"/>
    <property type="project" value="UniProtKB-UniRule"/>
</dbReference>